<dbReference type="InterPro" id="IPR016181">
    <property type="entry name" value="Acyl_CoA_acyltransferase"/>
</dbReference>
<gene>
    <name evidence="2" type="ORF">CUU66_10330</name>
</gene>
<dbReference type="EMBL" id="PGUY01000031">
    <property type="protein sequence ID" value="PLT29919.1"/>
    <property type="molecule type" value="Genomic_DNA"/>
</dbReference>
<dbReference type="Pfam" id="PF13673">
    <property type="entry name" value="Acetyltransf_10"/>
    <property type="match status" value="1"/>
</dbReference>
<dbReference type="CDD" id="cd04301">
    <property type="entry name" value="NAT_SF"/>
    <property type="match status" value="1"/>
</dbReference>
<reference evidence="2 3" key="1">
    <citation type="submission" date="2017-11" db="EMBL/GenBank/DDBJ databases">
        <title>Comparitive Functional Genomics of Dry Heat Resistant strains isolated from the Viking Spacecraft.</title>
        <authorList>
            <person name="Seuylemezian A."/>
            <person name="Cooper K."/>
            <person name="Vaishampayan P."/>
        </authorList>
    </citation>
    <scope>NUCLEOTIDE SEQUENCE [LARGE SCALE GENOMIC DNA]</scope>
    <source>
        <strain evidence="2 3">V1-29</strain>
    </source>
</reference>
<dbReference type="OrthoDB" id="46888at2"/>
<proteinExistence type="predicted"/>
<name>A0A2N5M6D9_9BACI</name>
<evidence type="ECO:0000313" key="3">
    <source>
        <dbReference type="Proteomes" id="UP000234748"/>
    </source>
</evidence>
<dbReference type="PROSITE" id="PS51186">
    <property type="entry name" value="GNAT"/>
    <property type="match status" value="1"/>
</dbReference>
<organism evidence="2 3">
    <name type="scientific">Peribacillus deserti</name>
    <dbReference type="NCBI Taxonomy" id="673318"/>
    <lineage>
        <taxon>Bacteria</taxon>
        <taxon>Bacillati</taxon>
        <taxon>Bacillota</taxon>
        <taxon>Bacilli</taxon>
        <taxon>Bacillales</taxon>
        <taxon>Bacillaceae</taxon>
        <taxon>Peribacillus</taxon>
    </lineage>
</organism>
<evidence type="ECO:0000259" key="1">
    <source>
        <dbReference type="PROSITE" id="PS51186"/>
    </source>
</evidence>
<feature type="domain" description="N-acetyltransferase" evidence="1">
    <location>
        <begin position="1"/>
        <end position="150"/>
    </location>
</feature>
<dbReference type="Proteomes" id="UP000234748">
    <property type="component" value="Unassembled WGS sequence"/>
</dbReference>
<evidence type="ECO:0000313" key="2">
    <source>
        <dbReference type="EMBL" id="PLT29919.1"/>
    </source>
</evidence>
<sequence>MIKKINHTDIQDAVEILRVQLPAYKREAELIGFQGIPQLKDQTEDIQSSSEVFTGYYEGDMLCGFISFEILGETMDICRLVVDPEHFRKGIAGRLIQYLLEENPHLKKMTVSTGTANLPAVNLYEKYGFKRAGTTEITNGITLTQLVKQI</sequence>
<dbReference type="AlphaFoldDB" id="A0A2N5M6D9"/>
<dbReference type="RefSeq" id="WP_101641759.1">
    <property type="nucleotide sequence ID" value="NZ_PGUY01000031.1"/>
</dbReference>
<dbReference type="InterPro" id="IPR000182">
    <property type="entry name" value="GNAT_dom"/>
</dbReference>
<dbReference type="Gene3D" id="3.40.630.30">
    <property type="match status" value="1"/>
</dbReference>
<dbReference type="SUPFAM" id="SSF55729">
    <property type="entry name" value="Acyl-CoA N-acyltransferases (Nat)"/>
    <property type="match status" value="1"/>
</dbReference>
<keyword evidence="2" id="KW-0808">Transferase</keyword>
<keyword evidence="3" id="KW-1185">Reference proteome</keyword>
<accession>A0A2N5M6D9</accession>
<dbReference type="GO" id="GO:0016747">
    <property type="term" value="F:acyltransferase activity, transferring groups other than amino-acyl groups"/>
    <property type="evidence" value="ECO:0007669"/>
    <property type="project" value="InterPro"/>
</dbReference>
<protein>
    <submittedName>
        <fullName evidence="2">GNAT family N-acetyltransferase</fullName>
    </submittedName>
</protein>
<comment type="caution">
    <text evidence="2">The sequence shown here is derived from an EMBL/GenBank/DDBJ whole genome shotgun (WGS) entry which is preliminary data.</text>
</comment>